<gene>
    <name evidence="2" type="ORF">GQ43DRAFT_443764</name>
</gene>
<feature type="region of interest" description="Disordered" evidence="1">
    <location>
        <begin position="158"/>
        <end position="181"/>
    </location>
</feature>
<feature type="region of interest" description="Disordered" evidence="1">
    <location>
        <begin position="123"/>
        <end position="146"/>
    </location>
</feature>
<feature type="compositionally biased region" description="Basic and acidic residues" evidence="1">
    <location>
        <begin position="160"/>
        <end position="181"/>
    </location>
</feature>
<proteinExistence type="predicted"/>
<evidence type="ECO:0000313" key="2">
    <source>
        <dbReference type="EMBL" id="KAF2197977.1"/>
    </source>
</evidence>
<name>A0A9P4MPI3_9PLEO</name>
<evidence type="ECO:0000256" key="1">
    <source>
        <dbReference type="SAM" id="MobiDB-lite"/>
    </source>
</evidence>
<dbReference type="OrthoDB" id="2367685at2759"/>
<comment type="caution">
    <text evidence="2">The sequence shown here is derived from an EMBL/GenBank/DDBJ whole genome shotgun (WGS) entry which is preliminary data.</text>
</comment>
<feature type="region of interest" description="Disordered" evidence="1">
    <location>
        <begin position="1"/>
        <end position="66"/>
    </location>
</feature>
<dbReference type="EMBL" id="ML994181">
    <property type="protein sequence ID" value="KAF2197977.1"/>
    <property type="molecule type" value="Genomic_DNA"/>
</dbReference>
<dbReference type="Proteomes" id="UP000799536">
    <property type="component" value="Unassembled WGS sequence"/>
</dbReference>
<organism evidence="2 3">
    <name type="scientific">Delitschia confertaspora ATCC 74209</name>
    <dbReference type="NCBI Taxonomy" id="1513339"/>
    <lineage>
        <taxon>Eukaryota</taxon>
        <taxon>Fungi</taxon>
        <taxon>Dikarya</taxon>
        <taxon>Ascomycota</taxon>
        <taxon>Pezizomycotina</taxon>
        <taxon>Dothideomycetes</taxon>
        <taxon>Pleosporomycetidae</taxon>
        <taxon>Pleosporales</taxon>
        <taxon>Delitschiaceae</taxon>
        <taxon>Delitschia</taxon>
    </lineage>
</organism>
<feature type="compositionally biased region" description="Polar residues" evidence="1">
    <location>
        <begin position="14"/>
        <end position="26"/>
    </location>
</feature>
<keyword evidence="3" id="KW-1185">Reference proteome</keyword>
<evidence type="ECO:0008006" key="4">
    <source>
        <dbReference type="Google" id="ProtNLM"/>
    </source>
</evidence>
<dbReference type="AlphaFoldDB" id="A0A9P4MPI3"/>
<sequence length="286" mass="31701">MSLNVPDAPPPSYEQATGSSSSSTPNPARLSTEIPAARRERNGIPMERRRSMEDESRPLPPGWVRQFDTESHHQFFVDTTKNPPRSIWVHPYDDDEYLSTLSPEERKKLTRIHRTVTLDDITAESSDEEGGHHATLPPRTQPAGGPQLSGIHKFGRKMKDKVTGSTHEERERARRRREEEERKAYLAHMRYRQAMIKALQTGEPQLLGKDAQGRNIYIEPMGGRGVPHGGYGISPFGGGVYAGPNQRYMRPAMPYARPVGYGYGGGLGMPLAAGLIGGSLLGGLMF</sequence>
<dbReference type="Gene3D" id="2.20.70.10">
    <property type="match status" value="1"/>
</dbReference>
<accession>A0A9P4MPI3</accession>
<feature type="compositionally biased region" description="Basic and acidic residues" evidence="1">
    <location>
        <begin position="36"/>
        <end position="57"/>
    </location>
</feature>
<evidence type="ECO:0000313" key="3">
    <source>
        <dbReference type="Proteomes" id="UP000799536"/>
    </source>
</evidence>
<reference evidence="2" key="1">
    <citation type="journal article" date="2020" name="Stud. Mycol.">
        <title>101 Dothideomycetes genomes: a test case for predicting lifestyles and emergence of pathogens.</title>
        <authorList>
            <person name="Haridas S."/>
            <person name="Albert R."/>
            <person name="Binder M."/>
            <person name="Bloem J."/>
            <person name="Labutti K."/>
            <person name="Salamov A."/>
            <person name="Andreopoulos B."/>
            <person name="Baker S."/>
            <person name="Barry K."/>
            <person name="Bills G."/>
            <person name="Bluhm B."/>
            <person name="Cannon C."/>
            <person name="Castanera R."/>
            <person name="Culley D."/>
            <person name="Daum C."/>
            <person name="Ezra D."/>
            <person name="Gonzalez J."/>
            <person name="Henrissat B."/>
            <person name="Kuo A."/>
            <person name="Liang C."/>
            <person name="Lipzen A."/>
            <person name="Lutzoni F."/>
            <person name="Magnuson J."/>
            <person name="Mondo S."/>
            <person name="Nolan M."/>
            <person name="Ohm R."/>
            <person name="Pangilinan J."/>
            <person name="Park H.-J."/>
            <person name="Ramirez L."/>
            <person name="Alfaro M."/>
            <person name="Sun H."/>
            <person name="Tritt A."/>
            <person name="Yoshinaga Y."/>
            <person name="Zwiers L.-H."/>
            <person name="Turgeon B."/>
            <person name="Goodwin S."/>
            <person name="Spatafora J."/>
            <person name="Crous P."/>
            <person name="Grigoriev I."/>
        </authorList>
    </citation>
    <scope>NUCLEOTIDE SEQUENCE</scope>
    <source>
        <strain evidence="2">ATCC 74209</strain>
    </source>
</reference>
<protein>
    <recommendedName>
        <fullName evidence="4">WW domain-containing protein</fullName>
    </recommendedName>
</protein>